<organism evidence="1 2">
    <name type="scientific">Paludibacterium purpuratum</name>
    <dbReference type="NCBI Taxonomy" id="1144873"/>
    <lineage>
        <taxon>Bacteria</taxon>
        <taxon>Pseudomonadati</taxon>
        <taxon>Pseudomonadota</taxon>
        <taxon>Betaproteobacteria</taxon>
        <taxon>Neisseriales</taxon>
        <taxon>Chromobacteriaceae</taxon>
        <taxon>Paludibacterium</taxon>
    </lineage>
</organism>
<reference evidence="1 2" key="1">
    <citation type="submission" date="2019-03" db="EMBL/GenBank/DDBJ databases">
        <title>Genomic Encyclopedia of Type Strains, Phase III (KMG-III): the genomes of soil and plant-associated and newly described type strains.</title>
        <authorList>
            <person name="Whitman W."/>
        </authorList>
    </citation>
    <scope>NUCLEOTIDE SEQUENCE [LARGE SCALE GENOMIC DNA]</scope>
    <source>
        <strain evidence="1 2">CECT 8976</strain>
    </source>
</reference>
<dbReference type="GO" id="GO:0006260">
    <property type="term" value="P:DNA replication"/>
    <property type="evidence" value="ECO:0007669"/>
    <property type="project" value="InterPro"/>
</dbReference>
<dbReference type="InterPro" id="IPR007459">
    <property type="entry name" value="DNA_pol3_chi"/>
</dbReference>
<sequence length="140" mass="15951">MTRIDFYTRVDAPALFACRLTQTVYNRGERLLVWLESEAALNDFSTRLWSFDDVAFVPHCRCDAPESAATPVWLTAEAPQENGPAVLLNLSPDAPSAPERFERILEIVGNDEASLAMARERFKIYREYGFAIEHHDMSNR</sequence>
<dbReference type="PANTHER" id="PTHR38767">
    <property type="entry name" value="DNA POLYMERASE III SUBUNIT CHI"/>
    <property type="match status" value="1"/>
</dbReference>
<keyword evidence="2" id="KW-1185">Reference proteome</keyword>
<comment type="caution">
    <text evidence="1">The sequence shown here is derived from an EMBL/GenBank/DDBJ whole genome shotgun (WGS) entry which is preliminary data.</text>
</comment>
<dbReference type="GO" id="GO:0032298">
    <property type="term" value="P:positive regulation of DNA-templated DNA replication initiation"/>
    <property type="evidence" value="ECO:0007669"/>
    <property type="project" value="TreeGrafter"/>
</dbReference>
<protein>
    <submittedName>
        <fullName evidence="1">DNA polymerase III chi subunit</fullName>
    </submittedName>
</protein>
<dbReference type="SUPFAM" id="SSF102400">
    <property type="entry name" value="DNA polymerase III chi subunit"/>
    <property type="match status" value="1"/>
</dbReference>
<dbReference type="EMBL" id="SNZP01000018">
    <property type="protein sequence ID" value="TDR71621.1"/>
    <property type="molecule type" value="Genomic_DNA"/>
</dbReference>
<dbReference type="GO" id="GO:0003887">
    <property type="term" value="F:DNA-directed DNA polymerase activity"/>
    <property type="evidence" value="ECO:0007669"/>
    <property type="project" value="InterPro"/>
</dbReference>
<dbReference type="RefSeq" id="WP_133683799.1">
    <property type="nucleotide sequence ID" value="NZ_SNZP01000018.1"/>
</dbReference>
<dbReference type="PANTHER" id="PTHR38767:SF1">
    <property type="entry name" value="DNA POLYMERASE III SUBUNIT CHI"/>
    <property type="match status" value="1"/>
</dbReference>
<dbReference type="InterPro" id="IPR036768">
    <property type="entry name" value="PolIII_chi_sf"/>
</dbReference>
<dbReference type="Pfam" id="PF04364">
    <property type="entry name" value="DNA_pol3_chi"/>
    <property type="match status" value="1"/>
</dbReference>
<evidence type="ECO:0000313" key="1">
    <source>
        <dbReference type="EMBL" id="TDR71621.1"/>
    </source>
</evidence>
<name>A0A4R7AW45_9NEIS</name>
<dbReference type="OrthoDB" id="5297568at2"/>
<gene>
    <name evidence="1" type="ORF">DFP86_11832</name>
</gene>
<dbReference type="GO" id="GO:0003677">
    <property type="term" value="F:DNA binding"/>
    <property type="evidence" value="ECO:0007669"/>
    <property type="project" value="InterPro"/>
</dbReference>
<proteinExistence type="predicted"/>
<dbReference type="Gene3D" id="3.40.50.10110">
    <property type="entry name" value="DNA polymerase III subunit chi"/>
    <property type="match status" value="1"/>
</dbReference>
<dbReference type="AlphaFoldDB" id="A0A4R7AW45"/>
<dbReference type="Proteomes" id="UP000295611">
    <property type="component" value="Unassembled WGS sequence"/>
</dbReference>
<evidence type="ECO:0000313" key="2">
    <source>
        <dbReference type="Proteomes" id="UP000295611"/>
    </source>
</evidence>
<accession>A0A4R7AW45</accession>